<evidence type="ECO:0000313" key="3">
    <source>
        <dbReference type="Proteomes" id="UP000031036"/>
    </source>
</evidence>
<accession>A0A0B2VML3</accession>
<keyword evidence="1" id="KW-0812">Transmembrane</keyword>
<reference evidence="2 3" key="1">
    <citation type="submission" date="2014-11" db="EMBL/GenBank/DDBJ databases">
        <title>Genetic blueprint of the zoonotic pathogen Toxocara canis.</title>
        <authorList>
            <person name="Zhu X.-Q."/>
            <person name="Korhonen P.K."/>
            <person name="Cai H."/>
            <person name="Young N.D."/>
            <person name="Nejsum P."/>
            <person name="von Samson-Himmelstjerna G."/>
            <person name="Boag P.R."/>
            <person name="Tan P."/>
            <person name="Li Q."/>
            <person name="Min J."/>
            <person name="Yang Y."/>
            <person name="Wang X."/>
            <person name="Fang X."/>
            <person name="Hall R.S."/>
            <person name="Hofmann A."/>
            <person name="Sternberg P.W."/>
            <person name="Jex A.R."/>
            <person name="Gasser R.B."/>
        </authorList>
    </citation>
    <scope>NUCLEOTIDE SEQUENCE [LARGE SCALE GENOMIC DNA]</scope>
    <source>
        <strain evidence="2">PN_DK_2014</strain>
    </source>
</reference>
<keyword evidence="1" id="KW-0472">Membrane</keyword>
<keyword evidence="3" id="KW-1185">Reference proteome</keyword>
<proteinExistence type="predicted"/>
<dbReference type="EMBL" id="JPKZ01001390">
    <property type="protein sequence ID" value="KHN82260.1"/>
    <property type="molecule type" value="Genomic_DNA"/>
</dbReference>
<feature type="non-terminal residue" evidence="2">
    <location>
        <position position="124"/>
    </location>
</feature>
<organism evidence="2 3">
    <name type="scientific">Toxocara canis</name>
    <name type="common">Canine roundworm</name>
    <dbReference type="NCBI Taxonomy" id="6265"/>
    <lineage>
        <taxon>Eukaryota</taxon>
        <taxon>Metazoa</taxon>
        <taxon>Ecdysozoa</taxon>
        <taxon>Nematoda</taxon>
        <taxon>Chromadorea</taxon>
        <taxon>Rhabditida</taxon>
        <taxon>Spirurina</taxon>
        <taxon>Ascaridomorpha</taxon>
        <taxon>Ascaridoidea</taxon>
        <taxon>Toxocaridae</taxon>
        <taxon>Toxocara</taxon>
    </lineage>
</organism>
<name>A0A0B2VML3_TOXCA</name>
<evidence type="ECO:0000256" key="1">
    <source>
        <dbReference type="SAM" id="Phobius"/>
    </source>
</evidence>
<evidence type="ECO:0000313" key="2">
    <source>
        <dbReference type="EMBL" id="KHN82260.1"/>
    </source>
</evidence>
<comment type="caution">
    <text evidence="2">The sequence shown here is derived from an EMBL/GenBank/DDBJ whole genome shotgun (WGS) entry which is preliminary data.</text>
</comment>
<gene>
    <name evidence="2" type="ORF">Tcan_00720</name>
</gene>
<keyword evidence="1" id="KW-1133">Transmembrane helix</keyword>
<dbReference type="AlphaFoldDB" id="A0A0B2VML3"/>
<dbReference type="Proteomes" id="UP000031036">
    <property type="component" value="Unassembled WGS sequence"/>
</dbReference>
<protein>
    <submittedName>
        <fullName evidence="2">Uncharacterized protein</fullName>
    </submittedName>
</protein>
<sequence length="124" mass="13883">MTGRSYNLVERHRCGRCISAANRLLNSTRTPLFAHFTTTSGTHQRTQTPFHFQTRQPISSSEPSNHSSYKITQSLSIKELFRVAASMISGSILLKLLIVYGMRVNGSIKAMQPTIQKSSKETPQ</sequence>
<feature type="transmembrane region" description="Helical" evidence="1">
    <location>
        <begin position="80"/>
        <end position="102"/>
    </location>
</feature>